<evidence type="ECO:0000256" key="3">
    <source>
        <dbReference type="ARBA" id="ARBA00022448"/>
    </source>
</evidence>
<evidence type="ECO:0000256" key="4">
    <source>
        <dbReference type="ARBA" id="ARBA00022824"/>
    </source>
</evidence>
<feature type="compositionally biased region" description="Basic and acidic residues" evidence="6">
    <location>
        <begin position="731"/>
        <end position="795"/>
    </location>
</feature>
<keyword evidence="4" id="KW-0256">Endoplasmic reticulum</keyword>
<organism evidence="8 9">
    <name type="scientific">Nesidiocoris tenuis</name>
    <dbReference type="NCBI Taxonomy" id="355587"/>
    <lineage>
        <taxon>Eukaryota</taxon>
        <taxon>Metazoa</taxon>
        <taxon>Ecdysozoa</taxon>
        <taxon>Arthropoda</taxon>
        <taxon>Hexapoda</taxon>
        <taxon>Insecta</taxon>
        <taxon>Pterygota</taxon>
        <taxon>Neoptera</taxon>
        <taxon>Paraneoptera</taxon>
        <taxon>Hemiptera</taxon>
        <taxon>Heteroptera</taxon>
        <taxon>Panheteroptera</taxon>
        <taxon>Cimicomorpha</taxon>
        <taxon>Miridae</taxon>
        <taxon>Dicyphina</taxon>
        <taxon>Nesidiocoris</taxon>
    </lineage>
</organism>
<feature type="region of interest" description="Disordered" evidence="6">
    <location>
        <begin position="217"/>
        <end position="241"/>
    </location>
</feature>
<feature type="region of interest" description="Disordered" evidence="6">
    <location>
        <begin position="300"/>
        <end position="321"/>
    </location>
</feature>
<proteinExistence type="inferred from homology"/>
<sequence length="1809" mass="202193">MWVDTLADIRLTSLIAKGGNMSNGPQAMTDPWDWVSPGDNRFANNGAHSHLHQAQSAQQHRPNVGPNENFPAPPINSSMPQVPRQPQHYSQTYHDSSKPPVISQSGADFFDEIAPSRTNEPSHWVQQTPMWAPQSAVHPAPVISNRQPSGHQIEAENNEMAPPDVDYNRVPGFSSVVPDKNSNAFLEESRNVNNNNRVTQMSQGLPHHHYANSQADQNNPWINHNRDGPGTNHPASTTPSSLLQTVNSRSLMQNQYDAINQPNIEFSGNIPASSTAPNLTNAFHPGSTNVLTTEAVRSRSQALPRDPGTVSAGQNQRHHSNENGISIFNTAHHQTASLEQQQSNNVISLESQNVRSAIRNPSQSYLATHPSVEQARPSVVEFPIPGQAFQNQAVPPSQDAATEAKNHADINEANQIATNAQLFSTPDSRSTNPFISSMSMISVDTGMGMQPLGASTPTSMPFKPENEEVPSQQEILEHRMMNLNIEQTPQAAQPESEATNQEKPSVEKEVPLLVSDRNQYLETGQLSASKDNEESSVLELVEDAEGDTAPPPGLDRMVTGQLREPIATPSIDDIQSMHSNAPTVGSCHIGDSPTSSIVSGDGRKSGSIDGVEEDEAESQRLVQGESTTDDQPVSAYLAGPPSLREVPGEAEPVRGRVVLGQMGRSTSPPAIQDQLSPRNDRERKERDIVERMVVGERTEGPAQSNPQDDYRHRPRHRHPRGESSYEEEDRDYSSDRDRRDRDRGDFKRDDRPRRRRDDIHRSPEYRSDEEFPDKRGYPRGNRERDRRDRRERDREYSPDRDYYYRDYYHDPRDRRSKRFERERDYHHHREYDDDYYNYRDHHRSRPSSRSGSDYRRLNVSTEFANRSRHYYADTSMLLNSSIPTSIGGFPDFSKVDPREYSEYLETMRRVDPAGYAVWYNNYMATRYGVRQGSAHFSNDRASVHSGQSSSNQRQGAQSPPATADEEKEEDYTPRLYTTAHVRGKIDNYGRLLVIEPHYPMDGQQANISLYQLNGLPLPDADMEEFLETPGPFIPGITHRSTVLSCLKRMSQASEKSSEKLLFDLIHLIVKGNGEINGCDVSELLMNSYKKSTQEEGRRESKGDGNVNLSEVTARFRELLIQGNQLEALEWVIENGAWGHALFLSSKMDVKTHKDVMFRFMDSVSRNDPIRTLYEMMSGHVPQASESCGDKNWSDWRPHLAIILGNPTANGKIDRKSIIRLGDSLSSKGRLFAAQFCYVTANVAVVAYEPNAKLVLLGANTKLDNPLLSSCRAILLTMCYEYGLKLKQPDFSIPSLQVYKLSLVVRLIDIGRNKLALQYCQMMALEALRCCNYDRSMMSLLVDLASRLKMMESSLALSGDVNEDPEWLEKLKNHYDSLPEDYEAKVELRPSVSSSTISEVSQDVQGEIPLLGNQARNQITVDQPLHDPCATYNPDLTVTSELPSKASVLQPPLFISDNLDYNSGSVINPPSVTTNPHLEMAPSSDIALNKSYYAQEPPNYWSNNNHSGGMVTLDNNVGNNAGNVYDYGGSSETHPNSTSRSTDFFKASEERLKLNEVAKSSFKHTESDEPAPKQGTTNDQQPNQGNADDQKSGWFGGILDKLSIRPKNQMKLPDDKNPSIVWDKEKKRWVNLDGDSDAQNQIKPPPRAFDLGGSVQSNALGQDAPNSLVQNLGPTSLPPSTNNNKYKLQKGKLMKKNYVDIMGGKRNVTQSQPASLDGYMPLVPAVPTQPTFFTPSSVEGQDNAPYDFITPSSYQRLNHNDAEETYAGQPQLSRCSSVSSLSREVQYYMDKTGNNRNGAPPMIHNPAQMQ</sequence>
<feature type="region of interest" description="Disordered" evidence="6">
    <location>
        <begin position="1522"/>
        <end position="1542"/>
    </location>
</feature>
<comment type="similarity">
    <text evidence="2">Belongs to the SEC16 family.</text>
</comment>
<reference evidence="8 9" key="1">
    <citation type="submission" date="2023-09" db="EMBL/GenBank/DDBJ databases">
        <title>Nesidiocoris tenuis whole genome shotgun sequence.</title>
        <authorList>
            <person name="Shibata T."/>
            <person name="Shimoda M."/>
            <person name="Kobayashi T."/>
            <person name="Uehara T."/>
        </authorList>
    </citation>
    <scope>NUCLEOTIDE SEQUENCE [LARGE SCALE GENOMIC DNA]</scope>
    <source>
        <strain evidence="8 9">Japan</strain>
    </source>
</reference>
<evidence type="ECO:0000256" key="6">
    <source>
        <dbReference type="SAM" id="MobiDB-lite"/>
    </source>
</evidence>
<dbReference type="Gene3D" id="1.25.40.1030">
    <property type="match status" value="1"/>
</dbReference>
<evidence type="ECO:0000259" key="7">
    <source>
        <dbReference type="Pfam" id="PF12931"/>
    </source>
</evidence>
<protein>
    <submittedName>
        <fullName evidence="8">SEC16 homolog A (S. cerevisiae)</fullName>
    </submittedName>
</protein>
<keyword evidence="9" id="KW-1185">Reference proteome</keyword>
<dbReference type="CDD" id="cd09233">
    <property type="entry name" value="ACE1-Sec16-like"/>
    <property type="match status" value="1"/>
</dbReference>
<keyword evidence="5" id="KW-0931">ER-Golgi transport</keyword>
<feature type="region of interest" description="Disordered" evidence="6">
    <location>
        <begin position="1559"/>
        <end position="1594"/>
    </location>
</feature>
<feature type="compositionally biased region" description="Polar residues" evidence="6">
    <location>
        <begin position="620"/>
        <end position="631"/>
    </location>
</feature>
<evidence type="ECO:0000256" key="1">
    <source>
        <dbReference type="ARBA" id="ARBA00004240"/>
    </source>
</evidence>
<name>A0ABN7APM2_9HEMI</name>
<feature type="region of interest" description="Disordered" evidence="6">
    <location>
        <begin position="489"/>
        <end position="513"/>
    </location>
</feature>
<feature type="region of interest" description="Disordered" evidence="6">
    <location>
        <begin position="580"/>
        <end position="795"/>
    </location>
</feature>
<evidence type="ECO:0000256" key="5">
    <source>
        <dbReference type="ARBA" id="ARBA00022892"/>
    </source>
</evidence>
<feature type="region of interest" description="Disordered" evidence="6">
    <location>
        <begin position="935"/>
        <end position="974"/>
    </location>
</feature>
<comment type="subcellular location">
    <subcellularLocation>
        <location evidence="1">Endoplasmic reticulum</location>
    </subcellularLocation>
</comment>
<feature type="compositionally biased region" description="Polar residues" evidence="6">
    <location>
        <begin position="943"/>
        <end position="960"/>
    </location>
</feature>
<dbReference type="PANTHER" id="PTHR13402:SF6">
    <property type="entry name" value="SECRETORY 16, ISOFORM I"/>
    <property type="match status" value="1"/>
</dbReference>
<feature type="compositionally biased region" description="Basic and acidic residues" evidence="6">
    <location>
        <begin position="678"/>
        <end position="699"/>
    </location>
</feature>
<gene>
    <name evidence="8" type="ORF">NTJ_06188</name>
</gene>
<evidence type="ECO:0000256" key="2">
    <source>
        <dbReference type="ARBA" id="ARBA00005927"/>
    </source>
</evidence>
<feature type="compositionally biased region" description="Polar residues" evidence="6">
    <location>
        <begin position="1573"/>
        <end position="1586"/>
    </location>
</feature>
<feature type="region of interest" description="Disordered" evidence="6">
    <location>
        <begin position="1789"/>
        <end position="1809"/>
    </location>
</feature>
<feature type="compositionally biased region" description="Polar residues" evidence="6">
    <location>
        <begin position="663"/>
        <end position="677"/>
    </location>
</feature>
<feature type="compositionally biased region" description="Polar residues" evidence="6">
    <location>
        <begin position="1529"/>
        <end position="1541"/>
    </location>
</feature>
<dbReference type="PANTHER" id="PTHR13402">
    <property type="entry name" value="RGPR-RELATED"/>
    <property type="match status" value="1"/>
</dbReference>
<dbReference type="Proteomes" id="UP001307889">
    <property type="component" value="Chromosome 4"/>
</dbReference>
<accession>A0ABN7APM2</accession>
<keyword evidence="3" id="KW-0813">Transport</keyword>
<dbReference type="InterPro" id="IPR024298">
    <property type="entry name" value="Sec16_Sec23-bd"/>
</dbReference>
<feature type="compositionally biased region" description="Polar residues" evidence="6">
    <location>
        <begin position="489"/>
        <end position="503"/>
    </location>
</feature>
<evidence type="ECO:0000313" key="8">
    <source>
        <dbReference type="EMBL" id="BES93379.1"/>
    </source>
</evidence>
<dbReference type="EMBL" id="AP028912">
    <property type="protein sequence ID" value="BES93379.1"/>
    <property type="molecule type" value="Genomic_DNA"/>
</dbReference>
<feature type="domain" description="Sec16 Sec23-binding" evidence="7">
    <location>
        <begin position="1116"/>
        <end position="1352"/>
    </location>
</feature>
<dbReference type="Pfam" id="PF12931">
    <property type="entry name" value="TPR_Sec16"/>
    <property type="match status" value="1"/>
</dbReference>
<evidence type="ECO:0000313" key="9">
    <source>
        <dbReference type="Proteomes" id="UP001307889"/>
    </source>
</evidence>
<feature type="region of interest" description="Disordered" evidence="6">
    <location>
        <begin position="38"/>
        <end position="105"/>
    </location>
</feature>